<dbReference type="OrthoDB" id="5418695at2759"/>
<evidence type="ECO:0000313" key="2">
    <source>
        <dbReference type="EMBL" id="KAF1930364.1"/>
    </source>
</evidence>
<feature type="domain" description="RapZ C-terminal" evidence="1">
    <location>
        <begin position="191"/>
        <end position="280"/>
    </location>
</feature>
<gene>
    <name evidence="2" type="ORF">M421DRAFT_3439</name>
</gene>
<dbReference type="GeneID" id="54347159"/>
<dbReference type="RefSeq" id="XP_033450612.1">
    <property type="nucleotide sequence ID" value="XM_033589512.1"/>
</dbReference>
<dbReference type="Pfam" id="PF22740">
    <property type="entry name" value="PapZ_C"/>
    <property type="match status" value="1"/>
</dbReference>
<reference evidence="2" key="1">
    <citation type="journal article" date="2020" name="Stud. Mycol.">
        <title>101 Dothideomycetes genomes: a test case for predicting lifestyles and emergence of pathogens.</title>
        <authorList>
            <person name="Haridas S."/>
            <person name="Albert R."/>
            <person name="Binder M."/>
            <person name="Bloem J."/>
            <person name="Labutti K."/>
            <person name="Salamov A."/>
            <person name="Andreopoulos B."/>
            <person name="Baker S."/>
            <person name="Barry K."/>
            <person name="Bills G."/>
            <person name="Bluhm B."/>
            <person name="Cannon C."/>
            <person name="Castanera R."/>
            <person name="Culley D."/>
            <person name="Daum C."/>
            <person name="Ezra D."/>
            <person name="Gonzalez J."/>
            <person name="Henrissat B."/>
            <person name="Kuo A."/>
            <person name="Liang C."/>
            <person name="Lipzen A."/>
            <person name="Lutzoni F."/>
            <person name="Magnuson J."/>
            <person name="Mondo S."/>
            <person name="Nolan M."/>
            <person name="Ohm R."/>
            <person name="Pangilinan J."/>
            <person name="Park H.-J."/>
            <person name="Ramirez L."/>
            <person name="Alfaro M."/>
            <person name="Sun H."/>
            <person name="Tritt A."/>
            <person name="Yoshinaga Y."/>
            <person name="Zwiers L.-H."/>
            <person name="Turgeon B."/>
            <person name="Goodwin S."/>
            <person name="Spatafora J."/>
            <person name="Crous P."/>
            <person name="Grigoriev I."/>
        </authorList>
    </citation>
    <scope>NUCLEOTIDE SEQUENCE</scope>
    <source>
        <strain evidence="2">CBS 183.55</strain>
    </source>
</reference>
<protein>
    <recommendedName>
        <fullName evidence="1">RapZ C-terminal domain-containing protein</fullName>
    </recommendedName>
</protein>
<sequence length="307" mass="34102">MQLHATIPAPNGAHACLALYDVCPHTTYSTASRYRHPYLHCDLPSPRSTSNPHSIEYINKDGTRIVETTHSTLSPDPGAHRIHAIHHIDRKARKAYDSTYDAISTIQHPKEKAMAASLAKLVLSKHSPMMHHVRSPASEPPPLRSILKSTRPLETMPTIYLLSFSTDRAPTTKHFARLLNDHLPSGVPLRYTIDARRFLVPSRQIQDNYSGVAEITQDAVLRDRGARREIEHAVHELMGFVQDSSCIGGGRETAIAVCCTAGTHRSVAIAECVARGVRQRVRRAGEGVQCKVVVRHVHRIKGIKDPF</sequence>
<name>A0A6A5RT93_9PLEO</name>
<evidence type="ECO:0000259" key="1">
    <source>
        <dbReference type="Pfam" id="PF22740"/>
    </source>
</evidence>
<accession>A0A6A5RT93</accession>
<dbReference type="InterPro" id="IPR053931">
    <property type="entry name" value="RapZ_C"/>
</dbReference>
<dbReference type="Proteomes" id="UP000800082">
    <property type="component" value="Unassembled WGS sequence"/>
</dbReference>
<dbReference type="AlphaFoldDB" id="A0A6A5RT93"/>
<proteinExistence type="predicted"/>
<keyword evidence="3" id="KW-1185">Reference proteome</keyword>
<organism evidence="2 3">
    <name type="scientific">Didymella exigua CBS 183.55</name>
    <dbReference type="NCBI Taxonomy" id="1150837"/>
    <lineage>
        <taxon>Eukaryota</taxon>
        <taxon>Fungi</taxon>
        <taxon>Dikarya</taxon>
        <taxon>Ascomycota</taxon>
        <taxon>Pezizomycotina</taxon>
        <taxon>Dothideomycetes</taxon>
        <taxon>Pleosporomycetidae</taxon>
        <taxon>Pleosporales</taxon>
        <taxon>Pleosporineae</taxon>
        <taxon>Didymellaceae</taxon>
        <taxon>Didymella</taxon>
    </lineage>
</organism>
<evidence type="ECO:0000313" key="3">
    <source>
        <dbReference type="Proteomes" id="UP000800082"/>
    </source>
</evidence>
<dbReference type="EMBL" id="ML978963">
    <property type="protein sequence ID" value="KAF1930364.1"/>
    <property type="molecule type" value="Genomic_DNA"/>
</dbReference>